<dbReference type="PANTHER" id="PTHR39697">
    <property type="entry name" value="RICIN B LECTIN DOMAIN-CONTAINING PROTEIN-RELATED"/>
    <property type="match status" value="1"/>
</dbReference>
<evidence type="ECO:0000313" key="2">
    <source>
        <dbReference type="EMBL" id="GAM37055.1"/>
    </source>
</evidence>
<feature type="region of interest" description="Disordered" evidence="1">
    <location>
        <begin position="427"/>
        <end position="459"/>
    </location>
</feature>
<proteinExistence type="predicted"/>
<comment type="caution">
    <text evidence="2">The sequence shown here is derived from an EMBL/GenBank/DDBJ whole genome shotgun (WGS) entry which is preliminary data.</text>
</comment>
<evidence type="ECO:0000313" key="3">
    <source>
        <dbReference type="Proteomes" id="UP000053095"/>
    </source>
</evidence>
<protein>
    <submittedName>
        <fullName evidence="2">Uncharacterized protein</fullName>
    </submittedName>
</protein>
<feature type="region of interest" description="Disordered" evidence="1">
    <location>
        <begin position="364"/>
        <end position="389"/>
    </location>
</feature>
<dbReference type="PANTHER" id="PTHR39697:SF1">
    <property type="entry name" value="RICIN B LECTIN DOMAIN-CONTAINING PROTEIN"/>
    <property type="match status" value="1"/>
</dbReference>
<organism evidence="2 3">
    <name type="scientific">Talaromyces pinophilus</name>
    <name type="common">Penicillium pinophilum</name>
    <dbReference type="NCBI Taxonomy" id="128442"/>
    <lineage>
        <taxon>Eukaryota</taxon>
        <taxon>Fungi</taxon>
        <taxon>Dikarya</taxon>
        <taxon>Ascomycota</taxon>
        <taxon>Pezizomycotina</taxon>
        <taxon>Eurotiomycetes</taxon>
        <taxon>Eurotiomycetidae</taxon>
        <taxon>Eurotiales</taxon>
        <taxon>Trichocomaceae</taxon>
        <taxon>Talaromyces</taxon>
        <taxon>Talaromyces sect. Talaromyces</taxon>
    </lineage>
</organism>
<feature type="compositionally biased region" description="Acidic residues" evidence="1">
    <location>
        <begin position="435"/>
        <end position="459"/>
    </location>
</feature>
<keyword evidence="3" id="KW-1185">Reference proteome</keyword>
<name>A0A6V8H8A2_TALPI</name>
<dbReference type="AlphaFoldDB" id="A0A6V8H8A2"/>
<gene>
    <name evidence="2" type="ORF">TCE0_022f06638</name>
</gene>
<evidence type="ECO:0000256" key="1">
    <source>
        <dbReference type="SAM" id="MobiDB-lite"/>
    </source>
</evidence>
<sequence>MADSNMIQVNNPGIGQVLSIDYLVEKAAEGLVNKALMKLDNFVDVATRKIDEAVEKAYDQAFIKFSEQIREKPSSTQTVNETVKKAVQNIDQAHYQAFAKFSDYVREKQSSIRKLDEIISNGIERINEAADKACDQAFTKFLNQLEEKQLSDQRLDEAFARYLERLSDLQQPSMPTGQSRQGAADVQMTETAVDTVISGHAQSSQEPMETEETGILYTSEDDEFHDMMKDLSKTIWEHPHPGSTYAIHMDGYRKPMLAVDKDYDLIAHPYVENEVGTDGNKHCHWRCTGEANGTFSFRNVASRMYLGVVFRDERPNVTTMSRNNTGHTKFCLRSAIRESYLLQAQQDDCVAYVTAEYDTPAFRPSFNEGKSQTDECWTPELRQEETRQEEVPITKMEILLDQALEKIIGNAVDRAVEKSIAGYSTHYPGSVSSDLTEEQDAAQNESGEDESEQESMDVDEMAGSMAEADYDDNESSEDDDDEMADLFTQYRSTLSNPWPGFISRIDVFGNKEFDLAVNKDMQLVLVSTREGTILPDHLENSRQWEMHPRKEMASFTQRSDSEVSRS</sequence>
<dbReference type="EMBL" id="DF933818">
    <property type="protein sequence ID" value="GAM37055.1"/>
    <property type="molecule type" value="Genomic_DNA"/>
</dbReference>
<accession>A0A6V8H8A2</accession>
<dbReference type="Proteomes" id="UP000053095">
    <property type="component" value="Unassembled WGS sequence"/>
</dbReference>
<reference evidence="3" key="1">
    <citation type="journal article" date="2015" name="Genome Announc.">
        <title>Draft genome sequence of Talaromyces cellulolyticus strain Y-94, a source of lignocellulosic biomass-degrading enzymes.</title>
        <authorList>
            <person name="Fujii T."/>
            <person name="Koike H."/>
            <person name="Sawayama S."/>
            <person name="Yano S."/>
            <person name="Inoue H."/>
        </authorList>
    </citation>
    <scope>NUCLEOTIDE SEQUENCE [LARGE SCALE GENOMIC DNA]</scope>
    <source>
        <strain evidence="3">Y-94</strain>
    </source>
</reference>